<dbReference type="PANTHER" id="PTHR24416:SF488">
    <property type="entry name" value="PROTEIN KINASE DOMAIN-CONTAINING PROTEIN"/>
    <property type="match status" value="1"/>
</dbReference>
<keyword evidence="11" id="KW-1185">Reference proteome</keyword>
<dbReference type="PROSITE" id="PS50011">
    <property type="entry name" value="PROTEIN_KINASE_DOM"/>
    <property type="match status" value="1"/>
</dbReference>
<dbReference type="InterPro" id="IPR011009">
    <property type="entry name" value="Kinase-like_dom_sf"/>
</dbReference>
<dbReference type="Proteomes" id="UP000887574">
    <property type="component" value="Unplaced"/>
</dbReference>
<comment type="catalytic activity">
    <reaction evidence="9">
        <text>L-tyrosyl-[protein] + ATP = O-phospho-L-tyrosyl-[protein] + ADP + H(+)</text>
        <dbReference type="Rhea" id="RHEA:10596"/>
        <dbReference type="Rhea" id="RHEA-COMP:10136"/>
        <dbReference type="Rhea" id="RHEA-COMP:20101"/>
        <dbReference type="ChEBI" id="CHEBI:15378"/>
        <dbReference type="ChEBI" id="CHEBI:30616"/>
        <dbReference type="ChEBI" id="CHEBI:46858"/>
        <dbReference type="ChEBI" id="CHEBI:61978"/>
        <dbReference type="ChEBI" id="CHEBI:456216"/>
        <dbReference type="EC" id="2.7.10.1"/>
    </reaction>
</comment>
<dbReference type="Pfam" id="PF07714">
    <property type="entry name" value="PK_Tyr_Ser-Thr"/>
    <property type="match status" value="1"/>
</dbReference>
<dbReference type="PROSITE" id="PS00109">
    <property type="entry name" value="PROTEIN_KINASE_TYR"/>
    <property type="match status" value="1"/>
</dbReference>
<dbReference type="Gene3D" id="3.30.200.20">
    <property type="entry name" value="Phosphorylase Kinase, domain 1"/>
    <property type="match status" value="1"/>
</dbReference>
<evidence type="ECO:0000256" key="4">
    <source>
        <dbReference type="ARBA" id="ARBA00022741"/>
    </source>
</evidence>
<dbReference type="InterPro" id="IPR020635">
    <property type="entry name" value="Tyr_kinase_cat_dom"/>
</dbReference>
<name>A0A915D678_9BILA</name>
<dbReference type="EC" id="2.7.10.1" evidence="2"/>
<keyword evidence="8" id="KW-0829">Tyrosine-protein kinase</keyword>
<dbReference type="FunFam" id="1.10.510.10:FF:001512">
    <property type="entry name" value="Receptor tyrosine-protein kinase erbB-2"/>
    <property type="match status" value="1"/>
</dbReference>
<evidence type="ECO:0000256" key="7">
    <source>
        <dbReference type="ARBA" id="ARBA00023136"/>
    </source>
</evidence>
<reference evidence="12" key="1">
    <citation type="submission" date="2022-11" db="UniProtKB">
        <authorList>
            <consortium name="WormBaseParasite"/>
        </authorList>
    </citation>
    <scope>IDENTIFICATION</scope>
</reference>
<evidence type="ECO:0000256" key="2">
    <source>
        <dbReference type="ARBA" id="ARBA00011902"/>
    </source>
</evidence>
<dbReference type="SMART" id="SM00219">
    <property type="entry name" value="TyrKc"/>
    <property type="match status" value="1"/>
</dbReference>
<keyword evidence="3" id="KW-0808">Transferase</keyword>
<evidence type="ECO:0000313" key="12">
    <source>
        <dbReference type="WBParaSite" id="jg161"/>
    </source>
</evidence>
<dbReference type="GO" id="GO:0061564">
    <property type="term" value="P:axon development"/>
    <property type="evidence" value="ECO:0007669"/>
    <property type="project" value="UniProtKB-ARBA"/>
</dbReference>
<proteinExistence type="predicted"/>
<evidence type="ECO:0000256" key="5">
    <source>
        <dbReference type="ARBA" id="ARBA00022777"/>
    </source>
</evidence>
<dbReference type="GO" id="GO:0048680">
    <property type="term" value="P:positive regulation of axon regeneration"/>
    <property type="evidence" value="ECO:0007669"/>
    <property type="project" value="UniProtKB-ARBA"/>
</dbReference>
<organism evidence="11 12">
    <name type="scientific">Ditylenchus dipsaci</name>
    <dbReference type="NCBI Taxonomy" id="166011"/>
    <lineage>
        <taxon>Eukaryota</taxon>
        <taxon>Metazoa</taxon>
        <taxon>Ecdysozoa</taxon>
        <taxon>Nematoda</taxon>
        <taxon>Chromadorea</taxon>
        <taxon>Rhabditida</taxon>
        <taxon>Tylenchina</taxon>
        <taxon>Tylenchomorpha</taxon>
        <taxon>Sphaerularioidea</taxon>
        <taxon>Anguinidae</taxon>
        <taxon>Anguininae</taxon>
        <taxon>Ditylenchus</taxon>
    </lineage>
</organism>
<evidence type="ECO:0000259" key="10">
    <source>
        <dbReference type="PROSITE" id="PS50011"/>
    </source>
</evidence>
<dbReference type="GO" id="GO:0007169">
    <property type="term" value="P:cell surface receptor protein tyrosine kinase signaling pathway"/>
    <property type="evidence" value="ECO:0007669"/>
    <property type="project" value="TreeGrafter"/>
</dbReference>
<evidence type="ECO:0000256" key="1">
    <source>
        <dbReference type="ARBA" id="ARBA00004308"/>
    </source>
</evidence>
<dbReference type="GO" id="GO:0005524">
    <property type="term" value="F:ATP binding"/>
    <property type="evidence" value="ECO:0007669"/>
    <property type="project" value="UniProtKB-KW"/>
</dbReference>
<evidence type="ECO:0000256" key="3">
    <source>
        <dbReference type="ARBA" id="ARBA00022679"/>
    </source>
</evidence>
<evidence type="ECO:0000313" key="11">
    <source>
        <dbReference type="Proteomes" id="UP000887574"/>
    </source>
</evidence>
<dbReference type="Gene3D" id="1.10.510.10">
    <property type="entry name" value="Transferase(Phosphotransferase) domain 1"/>
    <property type="match status" value="1"/>
</dbReference>
<protein>
    <recommendedName>
        <fullName evidence="2">receptor protein-tyrosine kinase</fullName>
        <ecNumber evidence="2">2.7.10.1</ecNumber>
    </recommendedName>
</protein>
<sequence>MLPRYASDNARKEFMFEIEIMKSLGYNENIANMLGCITTGQTICLEEVDLVESIDDKMAFTKDFLLFAWQISDGMVNLTRIIHRDLAARNILIDAERNAKICDFGLCITINNRVLPTFEAHKVNSKVSTSGRLPIKWLALECFQRQEFSTKTDVWSFGILLYELYSFGGQPYEDIEPSCLQAHLEQGNRLLKTQYCPEEIYQLMQKCWFEDPDDRPSFQELLTLFTVFLERATEGYGYLSLLKTNAEHYSKLDKLALAREYHHNLDRRRSSLKPGSSNASVSKDLCERLNLKLPKLPEDDDDLSNYSV</sequence>
<dbReference type="AlphaFoldDB" id="A0A915D678"/>
<feature type="domain" description="Protein kinase" evidence="10">
    <location>
        <begin position="1"/>
        <end position="229"/>
    </location>
</feature>
<dbReference type="InterPro" id="IPR050122">
    <property type="entry name" value="RTK"/>
</dbReference>
<keyword evidence="5" id="KW-0418">Kinase</keyword>
<dbReference type="GO" id="GO:0005886">
    <property type="term" value="C:plasma membrane"/>
    <property type="evidence" value="ECO:0007669"/>
    <property type="project" value="TreeGrafter"/>
</dbReference>
<comment type="subcellular location">
    <subcellularLocation>
        <location evidence="1">Endomembrane system</location>
    </subcellularLocation>
</comment>
<dbReference type="CDD" id="cd00192">
    <property type="entry name" value="PTKc"/>
    <property type="match status" value="1"/>
</dbReference>
<dbReference type="SUPFAM" id="SSF56112">
    <property type="entry name" value="Protein kinase-like (PK-like)"/>
    <property type="match status" value="1"/>
</dbReference>
<dbReference type="GO" id="GO:0012505">
    <property type="term" value="C:endomembrane system"/>
    <property type="evidence" value="ECO:0007669"/>
    <property type="project" value="UniProtKB-SubCell"/>
</dbReference>
<dbReference type="GO" id="GO:0043235">
    <property type="term" value="C:receptor complex"/>
    <property type="evidence" value="ECO:0007669"/>
    <property type="project" value="TreeGrafter"/>
</dbReference>
<keyword evidence="7" id="KW-0472">Membrane</keyword>
<dbReference type="PRINTS" id="PR00109">
    <property type="entry name" value="TYRKINASE"/>
</dbReference>
<dbReference type="InterPro" id="IPR001245">
    <property type="entry name" value="Ser-Thr/Tyr_kinase_cat_dom"/>
</dbReference>
<keyword evidence="6" id="KW-0067">ATP-binding</keyword>
<evidence type="ECO:0000256" key="8">
    <source>
        <dbReference type="ARBA" id="ARBA00023137"/>
    </source>
</evidence>
<keyword evidence="4" id="KW-0547">Nucleotide-binding</keyword>
<dbReference type="PANTHER" id="PTHR24416">
    <property type="entry name" value="TYROSINE-PROTEIN KINASE RECEPTOR"/>
    <property type="match status" value="1"/>
</dbReference>
<accession>A0A915D678</accession>
<dbReference type="InterPro" id="IPR000719">
    <property type="entry name" value="Prot_kinase_dom"/>
</dbReference>
<evidence type="ECO:0000256" key="9">
    <source>
        <dbReference type="ARBA" id="ARBA00051243"/>
    </source>
</evidence>
<dbReference type="GO" id="GO:0004714">
    <property type="term" value="F:transmembrane receptor protein tyrosine kinase activity"/>
    <property type="evidence" value="ECO:0007669"/>
    <property type="project" value="UniProtKB-EC"/>
</dbReference>
<dbReference type="InterPro" id="IPR008266">
    <property type="entry name" value="Tyr_kinase_AS"/>
</dbReference>
<evidence type="ECO:0000256" key="6">
    <source>
        <dbReference type="ARBA" id="ARBA00022840"/>
    </source>
</evidence>
<dbReference type="WBParaSite" id="jg161">
    <property type="protein sequence ID" value="jg161"/>
    <property type="gene ID" value="jg161"/>
</dbReference>